<evidence type="ECO:0000313" key="11">
    <source>
        <dbReference type="Proteomes" id="UP001595756"/>
    </source>
</evidence>
<dbReference type="PANTHER" id="PTHR11469:SF1">
    <property type="entry name" value="GLUCOSE-6-PHOSPHATE ISOMERASE"/>
    <property type="match status" value="1"/>
</dbReference>
<evidence type="ECO:0000256" key="3">
    <source>
        <dbReference type="ARBA" id="ARBA00022432"/>
    </source>
</evidence>
<name>A0ABV8RTM7_9BURK</name>
<dbReference type="PROSITE" id="PS00765">
    <property type="entry name" value="P_GLUCOSE_ISOMERASE_1"/>
    <property type="match status" value="1"/>
</dbReference>
<evidence type="ECO:0000256" key="9">
    <source>
        <dbReference type="SAM" id="MobiDB-lite"/>
    </source>
</evidence>
<dbReference type="InterPro" id="IPR023096">
    <property type="entry name" value="G6P_Isomerase_C"/>
</dbReference>
<keyword evidence="5 7" id="KW-0413">Isomerase</keyword>
<dbReference type="InterPro" id="IPR001672">
    <property type="entry name" value="G6P_Isomerase"/>
</dbReference>
<evidence type="ECO:0000256" key="7">
    <source>
        <dbReference type="HAMAP-Rule" id="MF_00473"/>
    </source>
</evidence>
<feature type="active site" evidence="7">
    <location>
        <position position="362"/>
    </location>
</feature>
<evidence type="ECO:0000256" key="5">
    <source>
        <dbReference type="ARBA" id="ARBA00023235"/>
    </source>
</evidence>
<proteinExistence type="inferred from homology"/>
<dbReference type="Pfam" id="PF00342">
    <property type="entry name" value="PGI"/>
    <property type="match status" value="1"/>
</dbReference>
<feature type="region of interest" description="Disordered" evidence="9">
    <location>
        <begin position="505"/>
        <end position="548"/>
    </location>
</feature>
<keyword evidence="3 7" id="KW-0312">Gluconeogenesis</keyword>
<evidence type="ECO:0000256" key="2">
    <source>
        <dbReference type="ARBA" id="ARBA00006604"/>
    </source>
</evidence>
<dbReference type="InterPro" id="IPR035482">
    <property type="entry name" value="SIS_PGI_2"/>
</dbReference>
<keyword evidence="11" id="KW-1185">Reference proteome</keyword>
<dbReference type="HAMAP" id="MF_00473">
    <property type="entry name" value="G6P_isomerase"/>
    <property type="match status" value="1"/>
</dbReference>
<evidence type="ECO:0000256" key="4">
    <source>
        <dbReference type="ARBA" id="ARBA00023152"/>
    </source>
</evidence>
<feature type="active site" evidence="7">
    <location>
        <position position="490"/>
    </location>
</feature>
<protein>
    <recommendedName>
        <fullName evidence="7">Glucose-6-phosphate isomerase</fullName>
        <shortName evidence="7">GPI</shortName>
        <ecNumber evidence="7">5.3.1.9</ecNumber>
    </recommendedName>
    <alternativeName>
        <fullName evidence="7">Phosphoglucose isomerase</fullName>
        <shortName evidence="7">PGI</shortName>
    </alternativeName>
    <alternativeName>
        <fullName evidence="7">Phosphohexose isomerase</fullName>
        <shortName evidence="7">PHI</shortName>
    </alternativeName>
</protein>
<feature type="compositionally biased region" description="Low complexity" evidence="9">
    <location>
        <begin position="505"/>
        <end position="515"/>
    </location>
</feature>
<comment type="similarity">
    <text evidence="2 7 8">Belongs to the GPI family.</text>
</comment>
<dbReference type="Gene3D" id="1.10.1390.10">
    <property type="match status" value="1"/>
</dbReference>
<dbReference type="PANTHER" id="PTHR11469">
    <property type="entry name" value="GLUCOSE-6-PHOSPHATE ISOMERASE"/>
    <property type="match status" value="1"/>
</dbReference>
<dbReference type="CDD" id="cd05015">
    <property type="entry name" value="SIS_PGI_1"/>
    <property type="match status" value="1"/>
</dbReference>
<reference evidence="11" key="1">
    <citation type="journal article" date="2019" name="Int. J. Syst. Evol. Microbiol.">
        <title>The Global Catalogue of Microorganisms (GCM) 10K type strain sequencing project: providing services to taxonomists for standard genome sequencing and annotation.</title>
        <authorList>
            <consortium name="The Broad Institute Genomics Platform"/>
            <consortium name="The Broad Institute Genome Sequencing Center for Infectious Disease"/>
            <person name="Wu L."/>
            <person name="Ma J."/>
        </authorList>
    </citation>
    <scope>NUCLEOTIDE SEQUENCE [LARGE SCALE GENOMIC DNA]</scope>
    <source>
        <strain evidence="11">CGMCC 1.19029</strain>
    </source>
</reference>
<feature type="active site" description="Proton donor" evidence="7">
    <location>
        <position position="331"/>
    </location>
</feature>
<evidence type="ECO:0000256" key="8">
    <source>
        <dbReference type="RuleBase" id="RU000612"/>
    </source>
</evidence>
<accession>A0ABV8RTM7</accession>
<dbReference type="CDD" id="cd05016">
    <property type="entry name" value="SIS_PGI_2"/>
    <property type="match status" value="1"/>
</dbReference>
<dbReference type="EC" id="5.3.1.9" evidence="7"/>
<comment type="pathway">
    <text evidence="7">Carbohydrate biosynthesis; gluconeogenesis.</text>
</comment>
<dbReference type="InterPro" id="IPR046348">
    <property type="entry name" value="SIS_dom_sf"/>
</dbReference>
<gene>
    <name evidence="7 10" type="primary">pgi</name>
    <name evidence="10" type="ORF">ACFO0J_01740</name>
</gene>
<comment type="catalytic activity">
    <reaction evidence="6 7 8">
        <text>alpha-D-glucose 6-phosphate = beta-D-fructose 6-phosphate</text>
        <dbReference type="Rhea" id="RHEA:11816"/>
        <dbReference type="ChEBI" id="CHEBI:57634"/>
        <dbReference type="ChEBI" id="CHEBI:58225"/>
        <dbReference type="EC" id="5.3.1.9"/>
    </reaction>
</comment>
<evidence type="ECO:0000256" key="6">
    <source>
        <dbReference type="ARBA" id="ARBA00029321"/>
    </source>
</evidence>
<dbReference type="EMBL" id="JBHSDY010000001">
    <property type="protein sequence ID" value="MFC4296760.1"/>
    <property type="molecule type" value="Genomic_DNA"/>
</dbReference>
<dbReference type="Gene3D" id="3.40.50.10490">
    <property type="entry name" value="Glucose-6-phosphate isomerase like protein, domain 1"/>
    <property type="match status" value="2"/>
</dbReference>
<dbReference type="PROSITE" id="PS51463">
    <property type="entry name" value="P_GLUCOSE_ISOMERASE_3"/>
    <property type="match status" value="1"/>
</dbReference>
<feature type="compositionally biased region" description="Basic and acidic residues" evidence="9">
    <location>
        <begin position="530"/>
        <end position="548"/>
    </location>
</feature>
<dbReference type="PRINTS" id="PR00662">
    <property type="entry name" value="G6PISOMERASE"/>
</dbReference>
<comment type="pathway">
    <text evidence="1 7 8">Carbohydrate degradation; glycolysis; D-glyceraldehyde 3-phosphate and glycerone phosphate from D-glucose: step 2/4.</text>
</comment>
<keyword evidence="7" id="KW-0963">Cytoplasm</keyword>
<dbReference type="NCBIfam" id="NF001211">
    <property type="entry name" value="PRK00179.1"/>
    <property type="match status" value="1"/>
</dbReference>
<keyword evidence="4 7" id="KW-0324">Glycolysis</keyword>
<dbReference type="GO" id="GO:0004347">
    <property type="term" value="F:glucose-6-phosphate isomerase activity"/>
    <property type="evidence" value="ECO:0007669"/>
    <property type="project" value="UniProtKB-EC"/>
</dbReference>
<evidence type="ECO:0000313" key="10">
    <source>
        <dbReference type="EMBL" id="MFC4296760.1"/>
    </source>
</evidence>
<sequence length="548" mass="59360">MSDRLKHTDTPALLTELPEWKRFALTAQTCAPRPDALDLIEAPGLALDSSGQRHSPELMAAGEALLRARDFEAQRARLLAGEVVNLTEDRAAWHTLLRAPESTPEVQAERERMDAWVRRADAGRRWRHVVHIGIGGSDWGVRLAVTAFGYAGTWRDVRFVANIDGHAIEGGLAGLDPRETLVVLVSKSFTTAETLENGARAREWLAGAGLDPANHLVAVTARPDRARAWGVPENQIFQLWDWVGGRFSLWSAVSLSTALAVGVDVLEGLRAGAAAMDAHFVQAPLAENAPVRMALAGVANRSVLGHGSLNIAPYDSRLANLVPYIQQLDMESLGKSVDVAGRPVGVPTGPAVWGMPGTDAQHTFFQWMHQGSDGAPVDFILCREADHHWPAHHRQLLANCLAQREALMRGKTLAQARAECLAEGLDAARADWLAPHRVHPGGRPNHLIALPRLSPYSLGALLALYEHRVFTQGVIWGIDPFDQWGVEYGKVLARGIIAELGPDASAAEGSPAAGADSRDRSGPDGHAPAVRHDASTRHWIERLRSSTP</sequence>
<dbReference type="InterPro" id="IPR018189">
    <property type="entry name" value="Phosphoglucose_isomerase_CS"/>
</dbReference>
<dbReference type="SUPFAM" id="SSF53697">
    <property type="entry name" value="SIS domain"/>
    <property type="match status" value="1"/>
</dbReference>
<evidence type="ECO:0000256" key="1">
    <source>
        <dbReference type="ARBA" id="ARBA00004926"/>
    </source>
</evidence>
<comment type="caution">
    <text evidence="10">The sequence shown here is derived from an EMBL/GenBank/DDBJ whole genome shotgun (WGS) entry which is preliminary data.</text>
</comment>
<dbReference type="RefSeq" id="WP_376811427.1">
    <property type="nucleotide sequence ID" value="NZ_JBHSDY010000001.1"/>
</dbReference>
<comment type="function">
    <text evidence="7">Catalyzes the reversible isomerization of glucose-6-phosphate to fructose-6-phosphate.</text>
</comment>
<dbReference type="PROSITE" id="PS00174">
    <property type="entry name" value="P_GLUCOSE_ISOMERASE_2"/>
    <property type="match status" value="1"/>
</dbReference>
<dbReference type="Proteomes" id="UP001595756">
    <property type="component" value="Unassembled WGS sequence"/>
</dbReference>
<comment type="subcellular location">
    <subcellularLocation>
        <location evidence="7">Cytoplasm</location>
    </subcellularLocation>
</comment>
<dbReference type="InterPro" id="IPR035476">
    <property type="entry name" value="SIS_PGI_1"/>
</dbReference>
<organism evidence="10 11">
    <name type="scientific">Castellaniella hirudinis</name>
    <dbReference type="NCBI Taxonomy" id="1144617"/>
    <lineage>
        <taxon>Bacteria</taxon>
        <taxon>Pseudomonadati</taxon>
        <taxon>Pseudomonadota</taxon>
        <taxon>Betaproteobacteria</taxon>
        <taxon>Burkholderiales</taxon>
        <taxon>Alcaligenaceae</taxon>
        <taxon>Castellaniella</taxon>
    </lineage>
</organism>